<feature type="compositionally biased region" description="Low complexity" evidence="1">
    <location>
        <begin position="164"/>
        <end position="217"/>
    </location>
</feature>
<keyword evidence="5" id="KW-1185">Reference proteome</keyword>
<dbReference type="InterPro" id="IPR001283">
    <property type="entry name" value="CRISP-related"/>
</dbReference>
<proteinExistence type="predicted"/>
<protein>
    <recommendedName>
        <fullName evidence="3">SCP domain-containing protein</fullName>
    </recommendedName>
</protein>
<dbReference type="SMART" id="SM00198">
    <property type="entry name" value="SCP"/>
    <property type="match status" value="1"/>
</dbReference>
<keyword evidence="2" id="KW-0732">Signal</keyword>
<feature type="compositionally biased region" description="Low complexity" evidence="1">
    <location>
        <begin position="126"/>
        <end position="149"/>
    </location>
</feature>
<sequence length="398" mass="40212">MLFGAILFKLWLVGAVLAAPLLDLGSKTSPSDAAGPAVPAPQDPQSSPVPGNSAPPDEPIIPSPPISQPPAKPTFSAPTPTKDPSPVTDGGATPSSPVAAPSSPPPSPSFTPVTPDKPSPPPSSSPSPSSVAITVASSAVAPSIPPSSVNTTPANTIVSPPPSSAMTPPSSVNVPPAHTSASSAPVASATSSATPTAAPSSASSSSATPSQSASQTQGVSPAPSPTTGLTEIAEYLDGHNTVRAAHGAAPLSWSDDLANKATTWASECQFQNTGGQFGPFGENLVAGTGAFTPTKAVAQFTAEIYDAQNPTFNHLTQVVWKATTELGCGVAQCDNILSRAAAYHVCFYNPVGNVIGQEHLESQDIPKDIIWHILIAYSTPWHLVHLPSDSLSSLSCEP</sequence>
<evidence type="ECO:0000256" key="2">
    <source>
        <dbReference type="SAM" id="SignalP"/>
    </source>
</evidence>
<evidence type="ECO:0000313" key="5">
    <source>
        <dbReference type="Proteomes" id="UP000308730"/>
    </source>
</evidence>
<feature type="compositionally biased region" description="Low complexity" evidence="1">
    <location>
        <begin position="92"/>
        <end position="101"/>
    </location>
</feature>
<reference evidence="4 5" key="1">
    <citation type="submission" date="2019-02" db="EMBL/GenBank/DDBJ databases">
        <title>Genome sequencing of the rare red list fungi Antrodiella citrinella (Flaviporus citrinellus).</title>
        <authorList>
            <person name="Buettner E."/>
            <person name="Kellner H."/>
        </authorList>
    </citation>
    <scope>NUCLEOTIDE SEQUENCE [LARGE SCALE GENOMIC DNA]</scope>
    <source>
        <strain evidence="4 5">DSM 108506</strain>
    </source>
</reference>
<feature type="signal peptide" evidence="2">
    <location>
        <begin position="1"/>
        <end position="18"/>
    </location>
</feature>
<dbReference type="AlphaFoldDB" id="A0A4S4MUE6"/>
<feature type="compositionally biased region" description="Pro residues" evidence="1">
    <location>
        <begin position="102"/>
        <end position="125"/>
    </location>
</feature>
<name>A0A4S4MUE6_9APHY</name>
<feature type="region of interest" description="Disordered" evidence="1">
    <location>
        <begin position="28"/>
        <end position="228"/>
    </location>
</feature>
<dbReference type="SUPFAM" id="SSF55797">
    <property type="entry name" value="PR-1-like"/>
    <property type="match status" value="1"/>
</dbReference>
<dbReference type="Gene3D" id="3.40.33.10">
    <property type="entry name" value="CAP"/>
    <property type="match status" value="1"/>
</dbReference>
<dbReference type="OrthoDB" id="337038at2759"/>
<organism evidence="4 5">
    <name type="scientific">Antrodiella citrinella</name>
    <dbReference type="NCBI Taxonomy" id="2447956"/>
    <lineage>
        <taxon>Eukaryota</taxon>
        <taxon>Fungi</taxon>
        <taxon>Dikarya</taxon>
        <taxon>Basidiomycota</taxon>
        <taxon>Agaricomycotina</taxon>
        <taxon>Agaricomycetes</taxon>
        <taxon>Polyporales</taxon>
        <taxon>Steccherinaceae</taxon>
        <taxon>Antrodiella</taxon>
    </lineage>
</organism>
<comment type="caution">
    <text evidence="4">The sequence shown here is derived from an EMBL/GenBank/DDBJ whole genome shotgun (WGS) entry which is preliminary data.</text>
</comment>
<dbReference type="Proteomes" id="UP000308730">
    <property type="component" value="Unassembled WGS sequence"/>
</dbReference>
<evidence type="ECO:0000256" key="1">
    <source>
        <dbReference type="SAM" id="MobiDB-lite"/>
    </source>
</evidence>
<evidence type="ECO:0000259" key="3">
    <source>
        <dbReference type="SMART" id="SM00198"/>
    </source>
</evidence>
<gene>
    <name evidence="4" type="ORF">EUX98_g5385</name>
</gene>
<accession>A0A4S4MUE6</accession>
<dbReference type="InterPro" id="IPR035940">
    <property type="entry name" value="CAP_sf"/>
</dbReference>
<dbReference type="EMBL" id="SGPM01000157">
    <property type="protein sequence ID" value="THH28791.1"/>
    <property type="molecule type" value="Genomic_DNA"/>
</dbReference>
<feature type="compositionally biased region" description="Pro residues" evidence="1">
    <location>
        <begin position="56"/>
        <end position="72"/>
    </location>
</feature>
<dbReference type="Pfam" id="PF00188">
    <property type="entry name" value="CAP"/>
    <property type="match status" value="1"/>
</dbReference>
<dbReference type="PRINTS" id="PR00837">
    <property type="entry name" value="V5TPXLIKE"/>
</dbReference>
<feature type="domain" description="SCP" evidence="3">
    <location>
        <begin position="230"/>
        <end position="356"/>
    </location>
</feature>
<dbReference type="InterPro" id="IPR014044">
    <property type="entry name" value="CAP_dom"/>
</dbReference>
<evidence type="ECO:0000313" key="4">
    <source>
        <dbReference type="EMBL" id="THH28791.1"/>
    </source>
</evidence>
<dbReference type="PANTHER" id="PTHR10334">
    <property type="entry name" value="CYSTEINE-RICH SECRETORY PROTEIN-RELATED"/>
    <property type="match status" value="1"/>
</dbReference>
<feature type="chain" id="PRO_5020383135" description="SCP domain-containing protein" evidence="2">
    <location>
        <begin position="19"/>
        <end position="398"/>
    </location>
</feature>